<dbReference type="NCBIfam" id="TIGR02601">
    <property type="entry name" value="autotrns_rpt"/>
    <property type="match status" value="1"/>
</dbReference>
<protein>
    <submittedName>
        <fullName evidence="5">Phosphoesterase</fullName>
    </submittedName>
</protein>
<dbReference type="Pfam" id="PF12951">
    <property type="entry name" value="PATR"/>
    <property type="match status" value="1"/>
</dbReference>
<name>A0A329QXV8_9BACL</name>
<evidence type="ECO:0000256" key="1">
    <source>
        <dbReference type="ARBA" id="ARBA00022729"/>
    </source>
</evidence>
<dbReference type="PANTHER" id="PTHR43308">
    <property type="entry name" value="OUTER MEMBRANE PROTEIN ALPHA-RELATED"/>
    <property type="match status" value="1"/>
</dbReference>
<feature type="compositionally biased region" description="Low complexity" evidence="2">
    <location>
        <begin position="649"/>
        <end position="662"/>
    </location>
</feature>
<dbReference type="AlphaFoldDB" id="A0A329QXV8"/>
<dbReference type="InterPro" id="IPR001119">
    <property type="entry name" value="SLH_dom"/>
</dbReference>
<keyword evidence="3" id="KW-0812">Transmembrane</keyword>
<dbReference type="InterPro" id="IPR051465">
    <property type="entry name" value="Cell_Envelope_Struct_Comp"/>
</dbReference>
<keyword evidence="3" id="KW-0472">Membrane</keyword>
<keyword evidence="3" id="KW-1133">Transmembrane helix</keyword>
<evidence type="ECO:0000256" key="2">
    <source>
        <dbReference type="SAM" id="MobiDB-lite"/>
    </source>
</evidence>
<dbReference type="InterPro" id="IPR036938">
    <property type="entry name" value="PAP2/HPO_sf"/>
</dbReference>
<dbReference type="SUPFAM" id="SSF48317">
    <property type="entry name" value="Acid phosphatase/Vanadium-dependent haloperoxidase"/>
    <property type="match status" value="1"/>
</dbReference>
<dbReference type="SMART" id="SM00014">
    <property type="entry name" value="acidPPc"/>
    <property type="match status" value="1"/>
</dbReference>
<dbReference type="InterPro" id="IPR000326">
    <property type="entry name" value="PAP2/HPO"/>
</dbReference>
<dbReference type="InterPro" id="IPR013425">
    <property type="entry name" value="Autotrns_rpt"/>
</dbReference>
<evidence type="ECO:0000313" key="5">
    <source>
        <dbReference type="EMBL" id="RAW16162.1"/>
    </source>
</evidence>
<reference evidence="5 6" key="1">
    <citation type="submission" date="2018-04" db="EMBL/GenBank/DDBJ databases">
        <title>Paenibacillus taichungensis Genome sequencing and assembly.</title>
        <authorList>
            <person name="Xu J."/>
            <person name="Rensing C."/>
            <person name="Mazhar H.S."/>
        </authorList>
    </citation>
    <scope>NUCLEOTIDE SEQUENCE [LARGE SCALE GENOMIC DNA]</scope>
    <source>
        <strain evidence="5 6">NC1</strain>
    </source>
</reference>
<feature type="region of interest" description="Disordered" evidence="2">
    <location>
        <begin position="648"/>
        <end position="707"/>
    </location>
</feature>
<dbReference type="Proteomes" id="UP000250642">
    <property type="component" value="Unassembled WGS sequence"/>
</dbReference>
<feature type="domain" description="SLH" evidence="4">
    <location>
        <begin position="730"/>
        <end position="788"/>
    </location>
</feature>
<dbReference type="PROSITE" id="PS51272">
    <property type="entry name" value="SLH"/>
    <property type="match status" value="3"/>
</dbReference>
<sequence>MLNVEKRRDCSEIDTMAKLFYCWFSVPGATLRPIRDQLQNDGSRKELKTKAKKNKKKMFAAAMGVMLLSNSMASGAALAVSTDAPVPLPQEPAWGYFVDTYKNNSSSNNTLETNPALGTLSKFLDLWTPGDSWDNGTKLKADILDYNIQYVANIAATRTKAEEDAAYYTDRTNQSYGATEGLGSLADVYREKSGTYTTITSIPEDATTKKYDDGNSTNKAGDSNSDLGKMVDLVGALRGNAASSNPSKNFFSYMRPFRWLNTNEVVVPTLRPAIKDVSEAASDGGFPSGHTNASYLAALALAYATPERFQELVTRASEMGNNRVVAGMHSPLDVMGGRVLATALAAGALNDPENAELKQAAYDQAHNVLLKETGTAEDRFTDYEKNKAEFTQRLTYGFPQIGSTTEPVAVPKGAEVLTETRQPYLSADQRRAVLATTAIESGYPLLDDPEGWGRLNLFAAADGYGAFNSDVTVTMDASKGGFNAMDIWQNNISGTGKLTKEGSGTLKLRGANTYSGGTQVNEGTLEGDTATAFGNGDVVNSGGTLTESVTGKWNIEGNYTQAADGTLELNVASANDVLDVKGMVNTAGTLHVNFSSSYVPGAGEITLVSHGSNQQSGKFASVQVDGLPSKYTTQVKYENNRIALVIADTTNPGTTPTTPSTPGTGGGSVTAPTPSTPSTGSGTDSGTVTTPPTTEPTVPPTTQVNPFKSGVVSQETVLKTVNEAIAATKNENKKFNDVTGHWADRNISTAVKLRIINGYANGKFQPNASVTRAEFTAMVARALGLGESTASASFKDTSSNWAAGYISALADKGVIGGYADGSFKPNATISRAEMVTIIARVLDLNALATSAPTSFSDVDSSNWAAAAIAQASSANLVQGLSSSVFSPSGKATRAEAVTMIIRALESDSTIKALIEGL</sequence>
<dbReference type="Pfam" id="PF00395">
    <property type="entry name" value="SLH"/>
    <property type="match status" value="3"/>
</dbReference>
<dbReference type="Pfam" id="PF01569">
    <property type="entry name" value="PAP2"/>
    <property type="match status" value="1"/>
</dbReference>
<dbReference type="EMBL" id="QEVW01000006">
    <property type="protein sequence ID" value="RAW16162.1"/>
    <property type="molecule type" value="Genomic_DNA"/>
</dbReference>
<gene>
    <name evidence="5" type="ORF">DC345_11855</name>
</gene>
<feature type="compositionally biased region" description="Low complexity" evidence="2">
    <location>
        <begin position="669"/>
        <end position="692"/>
    </location>
</feature>
<evidence type="ECO:0000313" key="6">
    <source>
        <dbReference type="Proteomes" id="UP000250642"/>
    </source>
</evidence>
<dbReference type="SUPFAM" id="SSF51126">
    <property type="entry name" value="Pectin lyase-like"/>
    <property type="match status" value="1"/>
</dbReference>
<feature type="transmembrane region" description="Helical" evidence="3">
    <location>
        <begin position="58"/>
        <end position="80"/>
    </location>
</feature>
<feature type="domain" description="SLH" evidence="4">
    <location>
        <begin position="789"/>
        <end position="852"/>
    </location>
</feature>
<keyword evidence="1" id="KW-0732">Signal</keyword>
<accession>A0A329QXV8</accession>
<dbReference type="Gene3D" id="1.20.144.10">
    <property type="entry name" value="Phosphatidic acid phosphatase type 2/haloperoxidase"/>
    <property type="match status" value="1"/>
</dbReference>
<feature type="domain" description="SLH" evidence="4">
    <location>
        <begin position="853"/>
        <end position="914"/>
    </location>
</feature>
<proteinExistence type="predicted"/>
<dbReference type="InterPro" id="IPR011050">
    <property type="entry name" value="Pectin_lyase_fold/virulence"/>
</dbReference>
<evidence type="ECO:0000256" key="3">
    <source>
        <dbReference type="SAM" id="Phobius"/>
    </source>
</evidence>
<evidence type="ECO:0000259" key="4">
    <source>
        <dbReference type="PROSITE" id="PS51272"/>
    </source>
</evidence>
<dbReference type="PANTHER" id="PTHR43308:SF5">
    <property type="entry name" value="S-LAYER PROTEIN _ PEPTIDOGLYCAN ENDO-BETA-N-ACETYLGLUCOSAMINIDASE"/>
    <property type="match status" value="1"/>
</dbReference>
<comment type="caution">
    <text evidence="5">The sequence shown here is derived from an EMBL/GenBank/DDBJ whole genome shotgun (WGS) entry which is preliminary data.</text>
</comment>
<organism evidence="5 6">
    <name type="scientific">Paenibacillus taichungensis</name>
    <dbReference type="NCBI Taxonomy" id="484184"/>
    <lineage>
        <taxon>Bacteria</taxon>
        <taxon>Bacillati</taxon>
        <taxon>Bacillota</taxon>
        <taxon>Bacilli</taxon>
        <taxon>Bacillales</taxon>
        <taxon>Paenibacillaceae</taxon>
        <taxon>Paenibacillus</taxon>
    </lineage>
</organism>